<evidence type="ECO:0000256" key="7">
    <source>
        <dbReference type="ARBA" id="ARBA00022777"/>
    </source>
</evidence>
<dbReference type="Proteomes" id="UP000553981">
    <property type="component" value="Unassembled WGS sequence"/>
</dbReference>
<evidence type="ECO:0000256" key="11">
    <source>
        <dbReference type="SAM" id="MobiDB-lite"/>
    </source>
</evidence>
<dbReference type="InterPro" id="IPR004358">
    <property type="entry name" value="Sig_transdc_His_kin-like_C"/>
</dbReference>
<comment type="subcellular location">
    <subcellularLocation>
        <location evidence="2">Cell membrane</location>
    </subcellularLocation>
</comment>
<feature type="compositionally biased region" description="Pro residues" evidence="11">
    <location>
        <begin position="592"/>
        <end position="640"/>
    </location>
</feature>
<dbReference type="EMBL" id="JABCUI010000001">
    <property type="protein sequence ID" value="NMW86412.1"/>
    <property type="molecule type" value="Genomic_DNA"/>
</dbReference>
<dbReference type="SMART" id="SM00387">
    <property type="entry name" value="HATPase_c"/>
    <property type="match status" value="1"/>
</dbReference>
<evidence type="ECO:0000313" key="16">
    <source>
        <dbReference type="Proteomes" id="UP000553981"/>
    </source>
</evidence>
<dbReference type="GO" id="GO:0005886">
    <property type="term" value="C:plasma membrane"/>
    <property type="evidence" value="ECO:0007669"/>
    <property type="project" value="UniProtKB-SubCell"/>
</dbReference>
<keyword evidence="7 15" id="KW-0418">Kinase</keyword>
<evidence type="ECO:0000256" key="1">
    <source>
        <dbReference type="ARBA" id="ARBA00000085"/>
    </source>
</evidence>
<evidence type="ECO:0000256" key="4">
    <source>
        <dbReference type="ARBA" id="ARBA00022553"/>
    </source>
</evidence>
<keyword evidence="8 12" id="KW-1133">Transmembrane helix</keyword>
<dbReference type="CDD" id="cd00075">
    <property type="entry name" value="HATPase"/>
    <property type="match status" value="1"/>
</dbReference>
<dbReference type="RefSeq" id="WP_004011515.1">
    <property type="nucleotide sequence ID" value="NZ_JABCUE010000001.1"/>
</dbReference>
<evidence type="ECO:0000313" key="15">
    <source>
        <dbReference type="EMBL" id="NMW86412.1"/>
    </source>
</evidence>
<dbReference type="Pfam" id="PF00672">
    <property type="entry name" value="HAMP"/>
    <property type="match status" value="1"/>
</dbReference>
<comment type="caution">
    <text evidence="15">The sequence shown here is derived from an EMBL/GenBank/DDBJ whole genome shotgun (WGS) entry which is preliminary data.</text>
</comment>
<evidence type="ECO:0000259" key="14">
    <source>
        <dbReference type="PROSITE" id="PS50885"/>
    </source>
</evidence>
<dbReference type="Pfam" id="PF02518">
    <property type="entry name" value="HATPase_c"/>
    <property type="match status" value="1"/>
</dbReference>
<dbReference type="InterPro" id="IPR036890">
    <property type="entry name" value="HATPase_C_sf"/>
</dbReference>
<proteinExistence type="predicted"/>
<dbReference type="SMART" id="SM00388">
    <property type="entry name" value="HisKA"/>
    <property type="match status" value="1"/>
</dbReference>
<organism evidence="15 16">
    <name type="scientific">Mobiluncus curtisii</name>
    <dbReference type="NCBI Taxonomy" id="2051"/>
    <lineage>
        <taxon>Bacteria</taxon>
        <taxon>Bacillati</taxon>
        <taxon>Actinomycetota</taxon>
        <taxon>Actinomycetes</taxon>
        <taxon>Actinomycetales</taxon>
        <taxon>Actinomycetaceae</taxon>
        <taxon>Mobiluncus</taxon>
    </lineage>
</organism>
<dbReference type="InterPro" id="IPR050428">
    <property type="entry name" value="TCS_sensor_his_kinase"/>
</dbReference>
<feature type="transmembrane region" description="Helical" evidence="12">
    <location>
        <begin position="33"/>
        <end position="56"/>
    </location>
</feature>
<keyword evidence="4" id="KW-0597">Phosphoprotein</keyword>
<dbReference type="PROSITE" id="PS50885">
    <property type="entry name" value="HAMP"/>
    <property type="match status" value="1"/>
</dbReference>
<dbReference type="InterPro" id="IPR003594">
    <property type="entry name" value="HATPase_dom"/>
</dbReference>
<evidence type="ECO:0000256" key="2">
    <source>
        <dbReference type="ARBA" id="ARBA00004236"/>
    </source>
</evidence>
<feature type="compositionally biased region" description="Low complexity" evidence="11">
    <location>
        <begin position="563"/>
        <end position="578"/>
    </location>
</feature>
<evidence type="ECO:0000256" key="9">
    <source>
        <dbReference type="ARBA" id="ARBA00023012"/>
    </source>
</evidence>
<evidence type="ECO:0000256" key="6">
    <source>
        <dbReference type="ARBA" id="ARBA00022692"/>
    </source>
</evidence>
<name>A0A7Y0YBU8_9ACTO</name>
<dbReference type="Gene3D" id="6.10.340.10">
    <property type="match status" value="1"/>
</dbReference>
<dbReference type="SUPFAM" id="SSF158472">
    <property type="entry name" value="HAMP domain-like"/>
    <property type="match status" value="1"/>
</dbReference>
<sequence length="640" mass="68354">MSRVFKEAPKSDEEWQVRGIGKLWISLALATRLTIIFAVALVAALSLAGTVTVLSLSSYLTSQQDAQLSAAARVMGPNAANLSDTTVFSNNMPSDYYIYVQFVGSMHRPDREFITPSTKSKSGIPQRQYLPKKADIPTISNSSSLVMPGTTVPSTKSGQKWRVLSILLTSQGKVAGAATVGLSMTPQSNMLQAIMFTITISTLIIAIVGTLMTNYLVGRAFRPLHEIEGVANKIAAGDLTQRVKKAPNTTEVGSLANSLNVMLSNLEQAFSAVELSERKMRRFVSDASHELRTPTAAIRGYAELSRMGGVGPERQAEVMARIESEATRMGNMVQDLLTLARLDEHRPMTFERTDITALARNSLSDMAVLDPERDLQLLNMEDETLEEVYSVYATVDAEKISQVITNLLTNVRQHTPANTPVEVVVGYHMWPDETGAPIKNAVASKIPAFQRCAVLEIRDHGPGVAPEDAKKVFERFYRSDTSRVRTTGGTGLGLAIVSGIVSAHNGTVAMLQTPGGGATVRIKLPCQASHVDAEGENKNNPAAKFAAAAAAINKVSSSKENSRQLSAAQSTASASRSRGVPGVNTKAVPAARPTPPVARPTVPSPVVPPTPPVAPPSRPVAKPVPKPTVAPPPPPPPRSA</sequence>
<dbReference type="Pfam" id="PF00512">
    <property type="entry name" value="HisKA"/>
    <property type="match status" value="1"/>
</dbReference>
<dbReference type="InterPro" id="IPR005467">
    <property type="entry name" value="His_kinase_dom"/>
</dbReference>
<dbReference type="CDD" id="cd00082">
    <property type="entry name" value="HisKA"/>
    <property type="match status" value="1"/>
</dbReference>
<dbReference type="AlphaFoldDB" id="A0A7Y0YBU8"/>
<dbReference type="PANTHER" id="PTHR45436">
    <property type="entry name" value="SENSOR HISTIDINE KINASE YKOH"/>
    <property type="match status" value="1"/>
</dbReference>
<dbReference type="SMART" id="SM00304">
    <property type="entry name" value="HAMP"/>
    <property type="match status" value="1"/>
</dbReference>
<evidence type="ECO:0000256" key="10">
    <source>
        <dbReference type="ARBA" id="ARBA00023136"/>
    </source>
</evidence>
<dbReference type="InterPro" id="IPR003660">
    <property type="entry name" value="HAMP_dom"/>
</dbReference>
<keyword evidence="10 12" id="KW-0472">Membrane</keyword>
<evidence type="ECO:0000256" key="5">
    <source>
        <dbReference type="ARBA" id="ARBA00022679"/>
    </source>
</evidence>
<feature type="domain" description="HAMP" evidence="14">
    <location>
        <begin position="218"/>
        <end position="271"/>
    </location>
</feature>
<reference evidence="15 16" key="1">
    <citation type="submission" date="2020-04" db="EMBL/GenBank/DDBJ databases">
        <title>Antimicrobial susceptibility and clonality of vaginal-derived multi-drug resistant Mobiluncus isolates in China.</title>
        <authorList>
            <person name="Zhang X."/>
        </authorList>
    </citation>
    <scope>NUCLEOTIDE SEQUENCE [LARGE SCALE GENOMIC DNA]</scope>
    <source>
        <strain evidence="15 16">19</strain>
    </source>
</reference>
<dbReference type="EC" id="2.7.13.3" evidence="3"/>
<feature type="domain" description="Histidine kinase" evidence="13">
    <location>
        <begin position="286"/>
        <end position="528"/>
    </location>
</feature>
<dbReference type="SUPFAM" id="SSF47384">
    <property type="entry name" value="Homodimeric domain of signal transducing histidine kinase"/>
    <property type="match status" value="1"/>
</dbReference>
<dbReference type="Gene3D" id="3.30.565.10">
    <property type="entry name" value="Histidine kinase-like ATPase, C-terminal domain"/>
    <property type="match status" value="1"/>
</dbReference>
<dbReference type="GO" id="GO:0000155">
    <property type="term" value="F:phosphorelay sensor kinase activity"/>
    <property type="evidence" value="ECO:0007669"/>
    <property type="project" value="InterPro"/>
</dbReference>
<dbReference type="PANTHER" id="PTHR45436:SF5">
    <property type="entry name" value="SENSOR HISTIDINE KINASE TRCS"/>
    <property type="match status" value="1"/>
</dbReference>
<dbReference type="Gene3D" id="1.10.287.130">
    <property type="match status" value="1"/>
</dbReference>
<keyword evidence="5" id="KW-0808">Transferase</keyword>
<evidence type="ECO:0000256" key="8">
    <source>
        <dbReference type="ARBA" id="ARBA00022989"/>
    </source>
</evidence>
<dbReference type="InterPro" id="IPR036097">
    <property type="entry name" value="HisK_dim/P_sf"/>
</dbReference>
<comment type="catalytic activity">
    <reaction evidence="1">
        <text>ATP + protein L-histidine = ADP + protein N-phospho-L-histidine.</text>
        <dbReference type="EC" id="2.7.13.3"/>
    </reaction>
</comment>
<keyword evidence="9" id="KW-0902">Two-component regulatory system</keyword>
<evidence type="ECO:0000256" key="3">
    <source>
        <dbReference type="ARBA" id="ARBA00012438"/>
    </source>
</evidence>
<gene>
    <name evidence="15" type="ORF">HHJ67_01375</name>
</gene>
<dbReference type="PRINTS" id="PR00344">
    <property type="entry name" value="BCTRLSENSOR"/>
</dbReference>
<feature type="region of interest" description="Disordered" evidence="11">
    <location>
        <begin position="557"/>
        <end position="640"/>
    </location>
</feature>
<dbReference type="FunFam" id="1.10.287.130:FF:000001">
    <property type="entry name" value="Two-component sensor histidine kinase"/>
    <property type="match status" value="1"/>
</dbReference>
<dbReference type="CDD" id="cd06225">
    <property type="entry name" value="HAMP"/>
    <property type="match status" value="1"/>
</dbReference>
<dbReference type="InterPro" id="IPR003661">
    <property type="entry name" value="HisK_dim/P_dom"/>
</dbReference>
<evidence type="ECO:0000259" key="13">
    <source>
        <dbReference type="PROSITE" id="PS50109"/>
    </source>
</evidence>
<feature type="transmembrane region" description="Helical" evidence="12">
    <location>
        <begin position="193"/>
        <end position="217"/>
    </location>
</feature>
<keyword evidence="6 12" id="KW-0812">Transmembrane</keyword>
<dbReference type="PROSITE" id="PS50109">
    <property type="entry name" value="HIS_KIN"/>
    <property type="match status" value="1"/>
</dbReference>
<protein>
    <recommendedName>
        <fullName evidence="3">histidine kinase</fullName>
        <ecNumber evidence="3">2.7.13.3</ecNumber>
    </recommendedName>
</protein>
<evidence type="ECO:0000256" key="12">
    <source>
        <dbReference type="SAM" id="Phobius"/>
    </source>
</evidence>
<dbReference type="SUPFAM" id="SSF55874">
    <property type="entry name" value="ATPase domain of HSP90 chaperone/DNA topoisomerase II/histidine kinase"/>
    <property type="match status" value="1"/>
</dbReference>
<accession>A0A7Y0YBU8</accession>